<dbReference type="AlphaFoldDB" id="A0A9D9DAV8"/>
<feature type="region of interest" description="Disordered" evidence="1">
    <location>
        <begin position="27"/>
        <end position="74"/>
    </location>
</feature>
<organism evidence="2 3">
    <name type="scientific">Candidatus Avisuccinivibrio stercorigallinarum</name>
    <dbReference type="NCBI Taxonomy" id="2840704"/>
    <lineage>
        <taxon>Bacteria</taxon>
        <taxon>Pseudomonadati</taxon>
        <taxon>Pseudomonadota</taxon>
        <taxon>Gammaproteobacteria</taxon>
        <taxon>Aeromonadales</taxon>
        <taxon>Succinivibrionaceae</taxon>
        <taxon>Succinivibrionaceae incertae sedis</taxon>
        <taxon>Candidatus Avisuccinivibrio</taxon>
    </lineage>
</organism>
<reference evidence="2" key="2">
    <citation type="journal article" date="2021" name="PeerJ">
        <title>Extensive microbial diversity within the chicken gut microbiome revealed by metagenomics and culture.</title>
        <authorList>
            <person name="Gilroy R."/>
            <person name="Ravi A."/>
            <person name="Getino M."/>
            <person name="Pursley I."/>
            <person name="Horton D.L."/>
            <person name="Alikhan N.F."/>
            <person name="Baker D."/>
            <person name="Gharbi K."/>
            <person name="Hall N."/>
            <person name="Watson M."/>
            <person name="Adriaenssens E.M."/>
            <person name="Foster-Nyarko E."/>
            <person name="Jarju S."/>
            <person name="Secka A."/>
            <person name="Antonio M."/>
            <person name="Oren A."/>
            <person name="Chaudhuri R.R."/>
            <person name="La Ragione R."/>
            <person name="Hildebrand F."/>
            <person name="Pallen M.J."/>
        </authorList>
    </citation>
    <scope>NUCLEOTIDE SEQUENCE</scope>
    <source>
        <strain evidence="2">17213</strain>
    </source>
</reference>
<evidence type="ECO:0000256" key="1">
    <source>
        <dbReference type="SAM" id="MobiDB-lite"/>
    </source>
</evidence>
<protein>
    <submittedName>
        <fullName evidence="2">Uncharacterized protein</fullName>
    </submittedName>
</protein>
<proteinExistence type="predicted"/>
<evidence type="ECO:0000313" key="3">
    <source>
        <dbReference type="Proteomes" id="UP000823631"/>
    </source>
</evidence>
<feature type="compositionally biased region" description="Low complexity" evidence="1">
    <location>
        <begin position="27"/>
        <end position="63"/>
    </location>
</feature>
<reference evidence="2" key="1">
    <citation type="submission" date="2020-10" db="EMBL/GenBank/DDBJ databases">
        <authorList>
            <person name="Gilroy R."/>
        </authorList>
    </citation>
    <scope>NUCLEOTIDE SEQUENCE</scope>
    <source>
        <strain evidence="2">17213</strain>
    </source>
</reference>
<evidence type="ECO:0000313" key="2">
    <source>
        <dbReference type="EMBL" id="MBO8415532.1"/>
    </source>
</evidence>
<feature type="non-terminal residue" evidence="2">
    <location>
        <position position="200"/>
    </location>
</feature>
<comment type="caution">
    <text evidence="2">The sequence shown here is derived from an EMBL/GenBank/DDBJ whole genome shotgun (WGS) entry which is preliminary data.</text>
</comment>
<gene>
    <name evidence="2" type="ORF">IAB19_04010</name>
</gene>
<dbReference type="EMBL" id="JADINH010000086">
    <property type="protein sequence ID" value="MBO8415532.1"/>
    <property type="molecule type" value="Genomic_DNA"/>
</dbReference>
<accession>A0A9D9DAV8</accession>
<name>A0A9D9DAV8_9GAMM</name>
<dbReference type="Proteomes" id="UP000823631">
    <property type="component" value="Unassembled WGS sequence"/>
</dbReference>
<sequence length="200" mass="20279">MDSLKALTSSSLMESPKPAAKAQAAAVQSQGLPAAQPAAAAVSAAGQGMTAPAAAPQAGSVQPEGTGGADGADGSELLSGLDALKLSSFNVSPVSAAEVKELTAEAAQNEAGLKKITSSEASATAVEELLKGGTLKPELRERFERCLIVQSYLNQLRESFNSLKQKAHKPQQGSAEQQLADISNLAMDIAGKHAAQAGQN</sequence>